<gene>
    <name evidence="1" type="ordered locus">At2g43390</name>
    <name evidence="2" type="ordered locus">AXX17_At2g40880</name>
</gene>
<dbReference type="RefSeq" id="NP_181867.2">
    <property type="nucleotide sequence ID" value="NM_129900.3"/>
</dbReference>
<dbReference type="KEGG" id="ath:AT2G43390"/>
<dbReference type="Proteomes" id="UP000078284">
    <property type="component" value="Chromosome 2"/>
</dbReference>
<dbReference type="Araport" id="AT2G43390"/>
<evidence type="ECO:0000313" key="3">
    <source>
        <dbReference type="Proteomes" id="UP000078284"/>
    </source>
</evidence>
<dbReference type="GeneID" id="818940"/>
<name>A0A178VN18_ARATH</name>
<dbReference type="AlphaFoldDB" id="A0A178VN18"/>
<accession>A0A178VN18</accession>
<evidence type="ECO:0000313" key="2">
    <source>
        <dbReference type="EMBL" id="OAP07890.1"/>
    </source>
</evidence>
<dbReference type="OMA" id="PHHDQRE"/>
<dbReference type="EMBL" id="LUHQ01000002">
    <property type="protein sequence ID" value="OAP07890.1"/>
    <property type="molecule type" value="Genomic_DNA"/>
</dbReference>
<proteinExistence type="predicted"/>
<reference evidence="3" key="1">
    <citation type="journal article" date="2016" name="Proc. Natl. Acad. Sci. U.S.A.">
        <title>Chromosome-level assembly of Arabidopsis thaliana Ler reveals the extent of translocation and inversion polymorphisms.</title>
        <authorList>
            <person name="Zapata L."/>
            <person name="Ding J."/>
            <person name="Willing E.M."/>
            <person name="Hartwig B."/>
            <person name="Bezdan D."/>
            <person name="Jiao W.B."/>
            <person name="Patel V."/>
            <person name="Velikkakam James G."/>
            <person name="Koornneef M."/>
            <person name="Ossowski S."/>
            <person name="Schneeberger K."/>
        </authorList>
    </citation>
    <scope>NUCLEOTIDE SEQUENCE [LARGE SCALE GENOMIC DNA]</scope>
    <source>
        <strain evidence="3">cv. Landsberg erecta</strain>
    </source>
</reference>
<dbReference type="ExpressionAtlas" id="A0A178VN18">
    <property type="expression patterns" value="baseline and differential"/>
</dbReference>
<comment type="caution">
    <text evidence="2">The sequence shown here is derived from an EMBL/GenBank/DDBJ whole genome shotgun (WGS) entry which is preliminary data.</text>
</comment>
<protein>
    <submittedName>
        <fullName evidence="2">Uncharacterized protein</fullName>
    </submittedName>
</protein>
<sequence length="114" mass="13646">MMPEQTYMYAYVTLPHHDQRERYTQKCYRDGRRIVLASYDLMGSERFSFKEKLRKSMKGMNESAERWVSEVRQGTTKRRFAIRVLRTKLGFYSCFIRSVGCFTSCVGHKDNFMK</sequence>
<evidence type="ECO:0000313" key="1">
    <source>
        <dbReference type="Araport" id="AT2G43390"/>
    </source>
</evidence>
<organism evidence="2 3">
    <name type="scientific">Arabidopsis thaliana</name>
    <name type="common">Mouse-ear cress</name>
    <dbReference type="NCBI Taxonomy" id="3702"/>
    <lineage>
        <taxon>Eukaryota</taxon>
        <taxon>Viridiplantae</taxon>
        <taxon>Streptophyta</taxon>
        <taxon>Embryophyta</taxon>
        <taxon>Tracheophyta</taxon>
        <taxon>Spermatophyta</taxon>
        <taxon>Magnoliopsida</taxon>
        <taxon>eudicotyledons</taxon>
        <taxon>Gunneridae</taxon>
        <taxon>Pentapetalae</taxon>
        <taxon>rosids</taxon>
        <taxon>malvids</taxon>
        <taxon>Brassicales</taxon>
        <taxon>Brassicaceae</taxon>
        <taxon>Camelineae</taxon>
        <taxon>Arabidopsis</taxon>
    </lineage>
</organism>